<keyword evidence="1" id="KW-1188">Viral release from host cell</keyword>
<name>A0A644XKN9_9ZZZZ</name>
<dbReference type="AlphaFoldDB" id="A0A644XKN9"/>
<dbReference type="Pfam" id="PF10145">
    <property type="entry name" value="PhageMin_Tail"/>
    <property type="match status" value="1"/>
</dbReference>
<keyword evidence="2" id="KW-0175">Coiled coil</keyword>
<comment type="caution">
    <text evidence="6">The sequence shown here is derived from an EMBL/GenBank/DDBJ whole genome shotgun (WGS) entry which is preliminary data.</text>
</comment>
<feature type="compositionally biased region" description="Low complexity" evidence="3">
    <location>
        <begin position="702"/>
        <end position="713"/>
    </location>
</feature>
<sequence length="793" mass="82509">MSTNTVGIGFTIGAALSSTFGSAFSTVEQKIKATSSNLEALKRKEKAAANADSMQKRTMELQRQYAAGGGKDTILAAELQRSIGLYRSAQSEAGKYGLKVGEYATAHARASKELAKANSAMERYSMQKAGAEKRTELRGQMMNTIGPVLAVGAPIKLAIDFESGMADAAKTIDGMRDSAGNLTPKYYEMEAAIKQMGRTLPLTHTELSALFAAGGQQGMDSVADLQEFAEMSAHMSVAFGMGTEEAAEAIGGYSTAMRMTMPQVRSMLDLMNQFANTGSASEKGIADIVRRIGPLGNVGGVAAKPMTALAATLDSMKVAPEVAATGIKNLILAMTSGSAATKSQKEAFASLGISTVELAKRMQKDGPAAIISVLEEIKKLPKHKQLAIMQEIFGKESLSAITPLLDSLDLVKKNLVIAADETKYAGAMQQEFENRSKTTANNLVLMGNRVKEAGINIGSVLLPPLNSLMGLIGPMVSGVAEFAQQHQGLTTVVVGAAAGLIGFRLAAIGVAYAGTFMGGGILNIAKILGIFVPSLATATTASQVLAVGIRGIGIAMRFAFPVGALLSVAALGFGYLWEKCEWFREGFLALWESLKSVPGQLAEAFTGALGVMGESIGQFFSTLPGFSQVSDFFKDAFSGLKKFVGLDDEEKDKVEAKPVVAQAASKSDAAPSTAATATPSTPNSPATPAKPSPAGTPPPKPSGAGTSATPASANPKPSATANEPVVPQASQSARPSQTVSTPGAAVNMSFTLNGLSDQGFATRVVDALEANRGAFERIISDIVHDQERLSYGG</sequence>
<feature type="compositionally biased region" description="Pro residues" evidence="3">
    <location>
        <begin position="688"/>
        <end position="701"/>
    </location>
</feature>
<feature type="transmembrane region" description="Helical" evidence="4">
    <location>
        <begin position="558"/>
        <end position="577"/>
    </location>
</feature>
<protein>
    <recommendedName>
        <fullName evidence="5">Phage tail tape measure protein domain-containing protein</fullName>
    </recommendedName>
</protein>
<feature type="region of interest" description="Disordered" evidence="3">
    <location>
        <begin position="658"/>
        <end position="742"/>
    </location>
</feature>
<feature type="transmembrane region" description="Helical" evidence="4">
    <location>
        <begin position="492"/>
        <end position="515"/>
    </location>
</feature>
<feature type="compositionally biased region" description="Polar residues" evidence="3">
    <location>
        <begin position="728"/>
        <end position="741"/>
    </location>
</feature>
<evidence type="ECO:0000256" key="3">
    <source>
        <dbReference type="SAM" id="MobiDB-lite"/>
    </source>
</evidence>
<feature type="coiled-coil region" evidence="2">
    <location>
        <begin position="24"/>
        <end position="64"/>
    </location>
</feature>
<keyword evidence="4" id="KW-0472">Membrane</keyword>
<proteinExistence type="predicted"/>
<keyword evidence="4" id="KW-1133">Transmembrane helix</keyword>
<evidence type="ECO:0000256" key="4">
    <source>
        <dbReference type="SAM" id="Phobius"/>
    </source>
</evidence>
<evidence type="ECO:0000259" key="5">
    <source>
        <dbReference type="Pfam" id="PF10145"/>
    </source>
</evidence>
<evidence type="ECO:0000256" key="1">
    <source>
        <dbReference type="ARBA" id="ARBA00022612"/>
    </source>
</evidence>
<accession>A0A644XKN9</accession>
<evidence type="ECO:0000313" key="6">
    <source>
        <dbReference type="EMBL" id="MPM16752.1"/>
    </source>
</evidence>
<feature type="coiled-coil region" evidence="2">
    <location>
        <begin position="107"/>
        <end position="134"/>
    </location>
</feature>
<feature type="compositionally biased region" description="Low complexity" evidence="3">
    <location>
        <begin position="663"/>
        <end position="687"/>
    </location>
</feature>
<dbReference type="PANTHER" id="PTHR37813">
    <property type="entry name" value="FELS-2 PROPHAGE PROTEIN"/>
    <property type="match status" value="1"/>
</dbReference>
<gene>
    <name evidence="6" type="ORF">SDC9_63134</name>
</gene>
<evidence type="ECO:0000256" key="2">
    <source>
        <dbReference type="SAM" id="Coils"/>
    </source>
</evidence>
<feature type="domain" description="Phage tail tape measure protein" evidence="5">
    <location>
        <begin position="191"/>
        <end position="394"/>
    </location>
</feature>
<dbReference type="InterPro" id="IPR010090">
    <property type="entry name" value="Phage_tape_meas"/>
</dbReference>
<feature type="transmembrane region" description="Helical" evidence="4">
    <location>
        <begin position="527"/>
        <end position="552"/>
    </location>
</feature>
<keyword evidence="4" id="KW-0812">Transmembrane</keyword>
<organism evidence="6">
    <name type="scientific">bioreactor metagenome</name>
    <dbReference type="NCBI Taxonomy" id="1076179"/>
    <lineage>
        <taxon>unclassified sequences</taxon>
        <taxon>metagenomes</taxon>
        <taxon>ecological metagenomes</taxon>
    </lineage>
</organism>
<dbReference type="EMBL" id="VSSQ01002670">
    <property type="protein sequence ID" value="MPM16752.1"/>
    <property type="molecule type" value="Genomic_DNA"/>
</dbReference>
<dbReference type="NCBIfam" id="TIGR01760">
    <property type="entry name" value="tape_meas_TP901"/>
    <property type="match status" value="1"/>
</dbReference>
<reference evidence="6" key="1">
    <citation type="submission" date="2019-08" db="EMBL/GenBank/DDBJ databases">
        <authorList>
            <person name="Kucharzyk K."/>
            <person name="Murdoch R.W."/>
            <person name="Higgins S."/>
            <person name="Loffler F."/>
        </authorList>
    </citation>
    <scope>NUCLEOTIDE SEQUENCE</scope>
</reference>
<dbReference type="PANTHER" id="PTHR37813:SF1">
    <property type="entry name" value="FELS-2 PROPHAGE PROTEIN"/>
    <property type="match status" value="1"/>
</dbReference>